<evidence type="ECO:0000313" key="2">
    <source>
        <dbReference type="EMBL" id="OSS46445.1"/>
    </source>
</evidence>
<proteinExistence type="predicted"/>
<organism evidence="2 3">
    <name type="scientific">Epicoccum nigrum</name>
    <name type="common">Soil fungus</name>
    <name type="synonym">Epicoccum purpurascens</name>
    <dbReference type="NCBI Taxonomy" id="105696"/>
    <lineage>
        <taxon>Eukaryota</taxon>
        <taxon>Fungi</taxon>
        <taxon>Dikarya</taxon>
        <taxon>Ascomycota</taxon>
        <taxon>Pezizomycotina</taxon>
        <taxon>Dothideomycetes</taxon>
        <taxon>Pleosporomycetidae</taxon>
        <taxon>Pleosporales</taxon>
        <taxon>Pleosporineae</taxon>
        <taxon>Didymellaceae</taxon>
        <taxon>Epicoccum</taxon>
    </lineage>
</organism>
<name>A0A1Y2LRE6_EPING</name>
<evidence type="ECO:0000313" key="3">
    <source>
        <dbReference type="Proteomes" id="UP000193240"/>
    </source>
</evidence>
<reference evidence="2 3" key="1">
    <citation type="journal article" date="2017" name="Genome Announc.">
        <title>Genome sequence of the saprophytic ascomycete Epicoccum nigrum ICMP 19927 strain isolated from New Zealand.</title>
        <authorList>
            <person name="Fokin M."/>
            <person name="Fleetwood D."/>
            <person name="Weir B.S."/>
            <person name="Villas-Boas S.G."/>
        </authorList>
    </citation>
    <scope>NUCLEOTIDE SEQUENCE [LARGE SCALE GENOMIC DNA]</scope>
    <source>
        <strain evidence="2 3">ICMP 19927</strain>
    </source>
</reference>
<sequence>MSFLLFAYAFCCYLLASFYSALIYLISASHHFAYYHVKALHSPAYWVSSIYAARISVFNTAMSSTKVVNKTLSIRSIGSPTDAYKARQSMLFRELELLLDLTPSTFSSQLLSLPAAVRSLIIAYLLPPIATTRPDLHTCLWGAEMIGGEAWRHDVVGYGLRVPYSLRLRPELLLINKALQAEVQAAYWAASNLTLHAELRNTKFQNDLFDYSPHILRLPLLTHASRVRFYVEWNYTLTKAASARERMADYVRMVQDFCKAMDEILGKADRVEGMELSVLFFWKYRSGKVYHLTMADLFDVEDVLKKYAEPRWLSILKEAQTRDGSRTTSPSGGHRSTDSQSDISLAPGAGVGYKLSSERKGLEQSGGMEIFVSADLEACMGKKRKEVDFYGNFAVNETLPQPAFETGKMI</sequence>
<accession>A0A1Y2LRE6</accession>
<feature type="region of interest" description="Disordered" evidence="1">
    <location>
        <begin position="323"/>
        <end position="347"/>
    </location>
</feature>
<dbReference type="Proteomes" id="UP000193240">
    <property type="component" value="Unassembled WGS sequence"/>
</dbReference>
<dbReference type="AlphaFoldDB" id="A0A1Y2LRE6"/>
<protein>
    <submittedName>
        <fullName evidence="2">Uncharacterized protein</fullName>
    </submittedName>
</protein>
<gene>
    <name evidence="2" type="ORF">B5807_08704</name>
</gene>
<evidence type="ECO:0000256" key="1">
    <source>
        <dbReference type="SAM" id="MobiDB-lite"/>
    </source>
</evidence>
<dbReference type="OMA" id="SGGMEIC"/>
<keyword evidence="3" id="KW-1185">Reference proteome</keyword>
<dbReference type="InParanoid" id="A0A1Y2LRE6"/>
<dbReference type="EMBL" id="KZ107851">
    <property type="protein sequence ID" value="OSS46445.1"/>
    <property type="molecule type" value="Genomic_DNA"/>
</dbReference>